<feature type="transmembrane region" description="Helical" evidence="7">
    <location>
        <begin position="254"/>
        <end position="281"/>
    </location>
</feature>
<dbReference type="RefSeq" id="WP_316020084.1">
    <property type="nucleotide sequence ID" value="NZ_JAWDID010000037.1"/>
</dbReference>
<sequence length="391" mass="42380">MLNVSAWKPFPRYMAEPEAEELPSGDELSPQEHDLVLRYAIVGIFIILATAALYLTRVSALPVTAGVIFGLVLGPPVDAMVRRGLPQHLAAGIVVLLGVLLLLLLIATLTVPIAAWSDQFPKMVQALKLKLVGVFAFMEEFKQIAGDIAGGDGTKVSVSDGNPLVSIAISSTTAAGGLLIFVATVYFWLATRRHLKARFLRLCFGRDARRSAGSFFSEIETRAARYFGLVTLINLGMGLISLLIAWFAGLPYPLFWGALAFFLNYLAFIGPIMVTVAFFAAGLLSPSSLLVAAWPAASYFIVHLIEGNLVTPIVVGRRLTISPFLVFISFIFWLWLWGPIGAVLSTPILLVALVAREEFVRYRHSLREAAQEEPPDETAGRPAGTAAALAR</sequence>
<comment type="similarity">
    <text evidence="2">Belongs to the autoinducer-2 exporter (AI-2E) (TC 2.A.86) family.</text>
</comment>
<keyword evidence="9" id="KW-1185">Reference proteome</keyword>
<dbReference type="Proteomes" id="UP001254257">
    <property type="component" value="Unassembled WGS sequence"/>
</dbReference>
<evidence type="ECO:0000256" key="4">
    <source>
        <dbReference type="ARBA" id="ARBA00022989"/>
    </source>
</evidence>
<evidence type="ECO:0000313" key="9">
    <source>
        <dbReference type="Proteomes" id="UP001254257"/>
    </source>
</evidence>
<dbReference type="PANTHER" id="PTHR21716">
    <property type="entry name" value="TRANSMEMBRANE PROTEIN"/>
    <property type="match status" value="1"/>
</dbReference>
<evidence type="ECO:0000313" key="8">
    <source>
        <dbReference type="EMBL" id="MDU0342304.1"/>
    </source>
</evidence>
<comment type="subcellular location">
    <subcellularLocation>
        <location evidence="1">Membrane</location>
        <topology evidence="1">Multi-pass membrane protein</topology>
    </subcellularLocation>
</comment>
<gene>
    <name evidence="8" type="ORF">RKE40_20590</name>
</gene>
<evidence type="ECO:0000256" key="5">
    <source>
        <dbReference type="ARBA" id="ARBA00023136"/>
    </source>
</evidence>
<evidence type="ECO:0000256" key="3">
    <source>
        <dbReference type="ARBA" id="ARBA00022692"/>
    </source>
</evidence>
<feature type="transmembrane region" description="Helical" evidence="7">
    <location>
        <begin position="89"/>
        <end position="115"/>
    </location>
</feature>
<dbReference type="PANTHER" id="PTHR21716:SF16">
    <property type="entry name" value="BLL1467 PROTEIN"/>
    <property type="match status" value="1"/>
</dbReference>
<feature type="transmembrane region" description="Helical" evidence="7">
    <location>
        <begin position="36"/>
        <end position="54"/>
    </location>
</feature>
<name>A0ABU3SC14_9HYPH</name>
<feature type="transmembrane region" description="Helical" evidence="7">
    <location>
        <begin position="226"/>
        <end position="248"/>
    </location>
</feature>
<evidence type="ECO:0000256" key="1">
    <source>
        <dbReference type="ARBA" id="ARBA00004141"/>
    </source>
</evidence>
<dbReference type="Pfam" id="PF01594">
    <property type="entry name" value="AI-2E_transport"/>
    <property type="match status" value="1"/>
</dbReference>
<organism evidence="8 9">
    <name type="scientific">Bosea rubneri</name>
    <dbReference type="NCBI Taxonomy" id="3075434"/>
    <lineage>
        <taxon>Bacteria</taxon>
        <taxon>Pseudomonadati</taxon>
        <taxon>Pseudomonadota</taxon>
        <taxon>Alphaproteobacteria</taxon>
        <taxon>Hyphomicrobiales</taxon>
        <taxon>Boseaceae</taxon>
        <taxon>Bosea</taxon>
    </lineage>
</organism>
<dbReference type="EMBL" id="JAWDID010000037">
    <property type="protein sequence ID" value="MDU0342304.1"/>
    <property type="molecule type" value="Genomic_DNA"/>
</dbReference>
<keyword evidence="4 7" id="KW-1133">Transmembrane helix</keyword>
<keyword evidence="3 7" id="KW-0812">Transmembrane</keyword>
<feature type="transmembrane region" description="Helical" evidence="7">
    <location>
        <begin position="164"/>
        <end position="189"/>
    </location>
</feature>
<feature type="transmembrane region" description="Helical" evidence="7">
    <location>
        <begin position="325"/>
        <end position="355"/>
    </location>
</feature>
<protein>
    <submittedName>
        <fullName evidence="8">AI-2E family transporter</fullName>
    </submittedName>
</protein>
<feature type="region of interest" description="Disordered" evidence="6">
    <location>
        <begin position="370"/>
        <end position="391"/>
    </location>
</feature>
<dbReference type="InterPro" id="IPR002549">
    <property type="entry name" value="AI-2E-like"/>
</dbReference>
<evidence type="ECO:0000256" key="2">
    <source>
        <dbReference type="ARBA" id="ARBA00009773"/>
    </source>
</evidence>
<accession>A0ABU3SC14</accession>
<feature type="transmembrane region" description="Helical" evidence="7">
    <location>
        <begin position="60"/>
        <end position="77"/>
    </location>
</feature>
<evidence type="ECO:0000256" key="7">
    <source>
        <dbReference type="SAM" id="Phobius"/>
    </source>
</evidence>
<keyword evidence="5 7" id="KW-0472">Membrane</keyword>
<evidence type="ECO:0000256" key="6">
    <source>
        <dbReference type="SAM" id="MobiDB-lite"/>
    </source>
</evidence>
<proteinExistence type="inferred from homology"/>
<feature type="transmembrane region" description="Helical" evidence="7">
    <location>
        <begin position="288"/>
        <end position="305"/>
    </location>
</feature>
<feature type="compositionally biased region" description="Low complexity" evidence="6">
    <location>
        <begin position="380"/>
        <end position="391"/>
    </location>
</feature>
<reference evidence="8 9" key="1">
    <citation type="submission" date="2023-09" db="EMBL/GenBank/DDBJ databases">
        <title>Whole genome shotgun sequencing (WGS) of Bosea sp. ZW T0_25, isolated from stored onions (Allium cepa).</title>
        <authorList>
            <person name="Stoll D.A."/>
            <person name="Huch M."/>
        </authorList>
    </citation>
    <scope>NUCLEOTIDE SEQUENCE [LARGE SCALE GENOMIC DNA]</scope>
    <source>
        <strain evidence="8 9">ZW T0_25</strain>
    </source>
</reference>
<comment type="caution">
    <text evidence="8">The sequence shown here is derived from an EMBL/GenBank/DDBJ whole genome shotgun (WGS) entry which is preliminary data.</text>
</comment>